<dbReference type="GO" id="GO:0008483">
    <property type="term" value="F:transaminase activity"/>
    <property type="evidence" value="ECO:0007669"/>
    <property type="project" value="InterPro"/>
</dbReference>
<evidence type="ECO:0000256" key="2">
    <source>
        <dbReference type="ARBA" id="ARBA00008954"/>
    </source>
</evidence>
<organism evidence="4">
    <name type="scientific">marine sediment metagenome</name>
    <dbReference type="NCBI Taxonomy" id="412755"/>
    <lineage>
        <taxon>unclassified sequences</taxon>
        <taxon>metagenomes</taxon>
        <taxon>ecological metagenomes</taxon>
    </lineage>
</organism>
<dbReference type="Gene3D" id="3.90.1150.10">
    <property type="entry name" value="Aspartate Aminotransferase, domain 1"/>
    <property type="match status" value="1"/>
</dbReference>
<dbReference type="GO" id="GO:0042802">
    <property type="term" value="F:identical protein binding"/>
    <property type="evidence" value="ECO:0007669"/>
    <property type="project" value="TreeGrafter"/>
</dbReference>
<dbReference type="PANTHER" id="PTHR11986:SF58">
    <property type="entry name" value="LEUCINE_METHIONINE RACEMASE"/>
    <property type="match status" value="1"/>
</dbReference>
<dbReference type="GO" id="GO:0030170">
    <property type="term" value="F:pyridoxal phosphate binding"/>
    <property type="evidence" value="ECO:0007669"/>
    <property type="project" value="InterPro"/>
</dbReference>
<evidence type="ECO:0000256" key="1">
    <source>
        <dbReference type="ARBA" id="ARBA00001933"/>
    </source>
</evidence>
<dbReference type="InterPro" id="IPR005814">
    <property type="entry name" value="Aminotrans_3"/>
</dbReference>
<dbReference type="AlphaFoldDB" id="X1KDM4"/>
<evidence type="ECO:0000256" key="3">
    <source>
        <dbReference type="ARBA" id="ARBA00022898"/>
    </source>
</evidence>
<feature type="non-terminal residue" evidence="4">
    <location>
        <position position="276"/>
    </location>
</feature>
<comment type="caution">
    <text evidence="4">The sequence shown here is derived from an EMBL/GenBank/DDBJ whole genome shotgun (WGS) entry which is preliminary data.</text>
</comment>
<protein>
    <recommendedName>
        <fullName evidence="5">Aminotransferase class III-fold pyridoxal phosphate-dependent enzyme</fullName>
    </recommendedName>
</protein>
<accession>X1KDM4</accession>
<dbReference type="Pfam" id="PF00202">
    <property type="entry name" value="Aminotran_3"/>
    <property type="match status" value="1"/>
</dbReference>
<dbReference type="InterPro" id="IPR015421">
    <property type="entry name" value="PyrdxlP-dep_Trfase_major"/>
</dbReference>
<gene>
    <name evidence="4" type="ORF">S06H3_14709</name>
</gene>
<dbReference type="InterPro" id="IPR050103">
    <property type="entry name" value="Class-III_PLP-dep_AT"/>
</dbReference>
<dbReference type="SUPFAM" id="SSF53383">
    <property type="entry name" value="PLP-dependent transferases"/>
    <property type="match status" value="1"/>
</dbReference>
<comment type="similarity">
    <text evidence="2">Belongs to the class-III pyridoxal-phosphate-dependent aminotransferase family.</text>
</comment>
<keyword evidence="3" id="KW-0663">Pyridoxal phosphate</keyword>
<evidence type="ECO:0008006" key="5">
    <source>
        <dbReference type="Google" id="ProtNLM"/>
    </source>
</evidence>
<dbReference type="InterPro" id="IPR015422">
    <property type="entry name" value="PyrdxlP-dep_Trfase_small"/>
</dbReference>
<name>X1KDM4_9ZZZZ</name>
<dbReference type="PANTHER" id="PTHR11986">
    <property type="entry name" value="AMINOTRANSFERASE CLASS III"/>
    <property type="match status" value="1"/>
</dbReference>
<comment type="cofactor">
    <cofactor evidence="1">
        <name>pyridoxal 5'-phosphate</name>
        <dbReference type="ChEBI" id="CHEBI:597326"/>
    </cofactor>
</comment>
<proteinExistence type="inferred from homology"/>
<dbReference type="InterPro" id="IPR015424">
    <property type="entry name" value="PyrdxlP-dep_Trfase"/>
</dbReference>
<evidence type="ECO:0000313" key="4">
    <source>
        <dbReference type="EMBL" id="GAI04758.1"/>
    </source>
</evidence>
<sequence length="276" mass="31174">MVKKFEDRIPQERKKLVPTVEELRSRIKESPYGPKTKALLEKWLEHDSIGEVGFGLFRCPPIIERGSRATVVDADGKEYLDLLSGFSVNNLGHCNEEIIEAIKDQSQKLLQYFGVLNIPQIELSQKLCRMTPGDFPKKTIYGGSGSETIEAAMKLARWYTGKPFILVPYGDYHGKTAGAQALTPKGGWTYHYPILPADSGIAYFPYPYCYRCSFDKSYPNCKLWCLDYLERLLTSQEAPFSDPGTKITNVAAIIIEPMQSSAGYIIPPKEYLLKLR</sequence>
<dbReference type="Gene3D" id="3.40.640.10">
    <property type="entry name" value="Type I PLP-dependent aspartate aminotransferase-like (Major domain)"/>
    <property type="match status" value="1"/>
</dbReference>
<dbReference type="EMBL" id="BARV01007203">
    <property type="protein sequence ID" value="GAI04758.1"/>
    <property type="molecule type" value="Genomic_DNA"/>
</dbReference>
<reference evidence="4" key="1">
    <citation type="journal article" date="2014" name="Front. Microbiol.">
        <title>High frequency of phylogenetically diverse reductive dehalogenase-homologous genes in deep subseafloor sedimentary metagenomes.</title>
        <authorList>
            <person name="Kawai M."/>
            <person name="Futagami T."/>
            <person name="Toyoda A."/>
            <person name="Takaki Y."/>
            <person name="Nishi S."/>
            <person name="Hori S."/>
            <person name="Arai W."/>
            <person name="Tsubouchi T."/>
            <person name="Morono Y."/>
            <person name="Uchiyama I."/>
            <person name="Ito T."/>
            <person name="Fujiyama A."/>
            <person name="Inagaki F."/>
            <person name="Takami H."/>
        </authorList>
    </citation>
    <scope>NUCLEOTIDE SEQUENCE</scope>
    <source>
        <strain evidence="4">Expedition CK06-06</strain>
    </source>
</reference>